<comment type="caution">
    <text evidence="7">The sequence shown here is derived from an EMBL/GenBank/DDBJ whole genome shotgun (WGS) entry which is preliminary data.</text>
</comment>
<dbReference type="RefSeq" id="WP_047809958.1">
    <property type="nucleotide sequence ID" value="NZ_LDZY01000006.1"/>
</dbReference>
<name>A0A0J1IN07_9FIRM</name>
<dbReference type="Pfam" id="PF03706">
    <property type="entry name" value="LPG_synthase_TM"/>
    <property type="match status" value="1"/>
</dbReference>
<keyword evidence="4 6" id="KW-1133">Transmembrane helix</keyword>
<feature type="transmembrane region" description="Helical" evidence="6">
    <location>
        <begin position="74"/>
        <end position="96"/>
    </location>
</feature>
<evidence type="ECO:0000256" key="5">
    <source>
        <dbReference type="ARBA" id="ARBA00023136"/>
    </source>
</evidence>
<dbReference type="GO" id="GO:0005886">
    <property type="term" value="C:plasma membrane"/>
    <property type="evidence" value="ECO:0007669"/>
    <property type="project" value="UniProtKB-SubCell"/>
</dbReference>
<gene>
    <name evidence="6" type="primary">mprF</name>
    <name evidence="7" type="ORF">DEAC_c21100</name>
</gene>
<proteinExistence type="inferred from homology"/>
<comment type="function">
    <text evidence="6">Catalyzes the transfer of a lysyl group from L-lysyl-tRNA(Lys) to membrane-bound phosphatidylglycerol (PG), which produces lysylphosphatidylglycerol (LPG), a major component of the bacterial membrane with a positive net charge. LPG synthesis contributes to bacterial virulence as it is involved in the resistance mechanism against cationic antimicrobial peptides (CAMP) produces by the host's immune system (defensins, cathelicidins) and by the competing microorganisms.</text>
</comment>
<dbReference type="AlphaFoldDB" id="A0A0J1IN07"/>
<dbReference type="NCBIfam" id="TIGR00374">
    <property type="entry name" value="flippase-like domain"/>
    <property type="match status" value="1"/>
</dbReference>
<dbReference type="EMBL" id="LDZY01000006">
    <property type="protein sequence ID" value="KLU66071.1"/>
    <property type="molecule type" value="Genomic_DNA"/>
</dbReference>
<dbReference type="InterPro" id="IPR022791">
    <property type="entry name" value="L-PG_synthase/AglD"/>
</dbReference>
<dbReference type="PATRIC" id="fig|476652.3.peg.2184"/>
<reference evidence="7 8" key="1">
    <citation type="submission" date="2015-06" db="EMBL/GenBank/DDBJ databases">
        <title>Draft genome of the moderately acidophilic sulfate reducer Candidatus Desulfosporosinus acididurans strain M1.</title>
        <authorList>
            <person name="Poehlein A."/>
            <person name="Petzsch P."/>
            <person name="Johnson B.D."/>
            <person name="Schloemann M."/>
            <person name="Daniel R."/>
            <person name="Muehling M."/>
        </authorList>
    </citation>
    <scope>NUCLEOTIDE SEQUENCE [LARGE SCALE GENOMIC DNA]</scope>
    <source>
        <strain evidence="7 8">M1</strain>
    </source>
</reference>
<evidence type="ECO:0000256" key="3">
    <source>
        <dbReference type="ARBA" id="ARBA00022692"/>
    </source>
</evidence>
<dbReference type="Proteomes" id="UP000036356">
    <property type="component" value="Unassembled WGS sequence"/>
</dbReference>
<dbReference type="GO" id="GO:0046677">
    <property type="term" value="P:response to antibiotic"/>
    <property type="evidence" value="ECO:0007669"/>
    <property type="project" value="UniProtKB-KW"/>
</dbReference>
<organism evidence="7 8">
    <name type="scientific">Desulfosporosinus acididurans</name>
    <dbReference type="NCBI Taxonomy" id="476652"/>
    <lineage>
        <taxon>Bacteria</taxon>
        <taxon>Bacillati</taxon>
        <taxon>Bacillota</taxon>
        <taxon>Clostridia</taxon>
        <taxon>Eubacteriales</taxon>
        <taxon>Desulfitobacteriaceae</taxon>
        <taxon>Desulfosporosinus</taxon>
    </lineage>
</organism>
<protein>
    <recommendedName>
        <fullName evidence="6">Phosphatidylglycerol lysyltransferase</fullName>
        <ecNumber evidence="6">2.3.2.3</ecNumber>
    </recommendedName>
    <alternativeName>
        <fullName evidence="6">Lysylphosphatidylglycerol synthase</fullName>
    </alternativeName>
</protein>
<evidence type="ECO:0000256" key="2">
    <source>
        <dbReference type="ARBA" id="ARBA00022475"/>
    </source>
</evidence>
<evidence type="ECO:0000256" key="1">
    <source>
        <dbReference type="ARBA" id="ARBA00004651"/>
    </source>
</evidence>
<feature type="transmembrane region" description="Helical" evidence="6">
    <location>
        <begin position="238"/>
        <end position="263"/>
    </location>
</feature>
<keyword evidence="5 6" id="KW-0472">Membrane</keyword>
<dbReference type="STRING" id="476652.DEAC_c21100"/>
<comment type="catalytic activity">
    <reaction evidence="6">
        <text>L-lysyl-tRNA(Lys) + a 1,2-diacyl-sn-glycero-3-phospho-(1'-sn-glycerol) = a 1,2-diacyl-sn-glycero-3-phospho-1'-(3'-O-L-lysyl)-sn-glycerol + tRNA(Lys)</text>
        <dbReference type="Rhea" id="RHEA:10668"/>
        <dbReference type="Rhea" id="RHEA-COMP:9696"/>
        <dbReference type="Rhea" id="RHEA-COMP:9697"/>
        <dbReference type="ChEBI" id="CHEBI:64716"/>
        <dbReference type="ChEBI" id="CHEBI:75792"/>
        <dbReference type="ChEBI" id="CHEBI:78442"/>
        <dbReference type="ChEBI" id="CHEBI:78529"/>
        <dbReference type="EC" id="2.3.2.3"/>
    </reaction>
</comment>
<evidence type="ECO:0000256" key="6">
    <source>
        <dbReference type="RuleBase" id="RU363042"/>
    </source>
</evidence>
<comment type="subcellular location">
    <subcellularLocation>
        <location evidence="1 6">Cell membrane</location>
        <topology evidence="1 6">Multi-pass membrane protein</topology>
    </subcellularLocation>
</comment>
<evidence type="ECO:0000313" key="8">
    <source>
        <dbReference type="Proteomes" id="UP000036356"/>
    </source>
</evidence>
<keyword evidence="6" id="KW-0046">Antibiotic resistance</keyword>
<feature type="transmembrane region" description="Helical" evidence="6">
    <location>
        <begin position="146"/>
        <end position="166"/>
    </location>
</feature>
<keyword evidence="2" id="KW-1003">Cell membrane</keyword>
<keyword evidence="8" id="KW-1185">Reference proteome</keyword>
<feature type="transmembrane region" description="Helical" evidence="6">
    <location>
        <begin position="283"/>
        <end position="309"/>
    </location>
</feature>
<dbReference type="EC" id="2.3.2.3" evidence="6"/>
<sequence length="323" mass="35684">MRISGLSKRKLSSIVLFFVLALAGCLIFAQWSNREKYISAIQSIGPTWLCLLLMLSLLNYVLRIIRWQNYLRFLGANLPATLSALIYVAGFALTMTPGKAGELYRGVFLKTYGVTYSDSIAVFVSERISDLSAILLLIILGIFRQLHWFMIISLIIVAVIISRVLLPHTQFLLKFLGNLSRHIYCPSKVKRRWLTLLKEARRCHSPRILLSATFLSLLAWSSEAFAFYLLLYKLGFSAGLLFALYVYALATLAGAISFLPGGLGGTEAVMTGLLLINGMPATQAIAATVIIRLTTLWFAVFLGVIALVLGKRALVTGTEQPGN</sequence>
<evidence type="ECO:0000256" key="4">
    <source>
        <dbReference type="ARBA" id="ARBA00022989"/>
    </source>
</evidence>
<evidence type="ECO:0000313" key="7">
    <source>
        <dbReference type="EMBL" id="KLU66071.1"/>
    </source>
</evidence>
<keyword evidence="6" id="KW-0808">Transferase</keyword>
<comment type="similarity">
    <text evidence="6">Belongs to the LPG synthase family.</text>
</comment>
<feature type="transmembrane region" description="Helical" evidence="6">
    <location>
        <begin position="37"/>
        <end position="62"/>
    </location>
</feature>
<dbReference type="GO" id="GO:0006629">
    <property type="term" value="P:lipid metabolic process"/>
    <property type="evidence" value="ECO:0007669"/>
    <property type="project" value="UniProtKB-KW"/>
</dbReference>
<feature type="transmembrane region" description="Helical" evidence="6">
    <location>
        <begin position="12"/>
        <end position="31"/>
    </location>
</feature>
<feature type="transmembrane region" description="Helical" evidence="6">
    <location>
        <begin position="208"/>
        <end position="231"/>
    </location>
</feature>
<dbReference type="PANTHER" id="PTHR39087:SF2">
    <property type="entry name" value="UPF0104 MEMBRANE PROTEIN MJ1595"/>
    <property type="match status" value="1"/>
</dbReference>
<dbReference type="PROSITE" id="PS51257">
    <property type="entry name" value="PROKAR_LIPOPROTEIN"/>
    <property type="match status" value="1"/>
</dbReference>
<keyword evidence="6" id="KW-0443">Lipid metabolism</keyword>
<dbReference type="PANTHER" id="PTHR39087">
    <property type="entry name" value="UPF0104 MEMBRANE PROTEIN MJ1595"/>
    <property type="match status" value="1"/>
</dbReference>
<dbReference type="GO" id="GO:0050071">
    <property type="term" value="F:phosphatidylglycerol lysyltransferase activity"/>
    <property type="evidence" value="ECO:0007669"/>
    <property type="project" value="UniProtKB-EC"/>
</dbReference>
<accession>A0A0J1IN07</accession>
<feature type="transmembrane region" description="Helical" evidence="6">
    <location>
        <begin position="116"/>
        <end position="139"/>
    </location>
</feature>
<keyword evidence="3 6" id="KW-0812">Transmembrane</keyword>